<sequence>VTDFLLIAVRDLLAERPDLRVVLMSATMQQDTFRRYFEACAEVQIQGRVHPVEEIYLEDLAPKLHKLGYVEQLGPGFAAGGLGYGSWENKGREKSFKYQVLVSHTYDPDQLCGFSDYAWEPLTGARKDEGLFLHDVLQQTKGVLYDFPIIEALLSMLEQESPKKARKPKNGKGGILIFLPGWDDIDRLKRLLRSHDVFGSRWFWILPLHSQIRLEQQKEVFQVPPPGVRKIVLSTNIAETALTIDDIETVIDCGRAKETSYDAFLRVPTLNTSWISKASARQRAGRAGRTAPGICYHLFSKQRLAMLDEHRPAEMLRSALEDVCLHAQLVLARRSSQEGLLGFLRRAPDPPEERSVRNGQQLLREPCSRRSSLLAAPIARDPKTPRPRREELPNSRAVKSSPQLAKTVIWAILLLGGELGERFAVAWQPELQDLHSPVGTYREPFVSLGNTGQSLSLAEEPIGGLDSPLTSQWPRSGESMVLQLGAGPSSNSPPKAVFFQMGRWGRFKAGSDHLALGAASEAFEVALVARGRGGDAARRFCEVSKESIEIREMELDWYTRNYDAMATQAAMFAGFAFEQITEPVPAATPFLLEMSYICLTALALGFNLCVCMSSTFCVIFGRRLGLFGCGAKSVHLAVENMHKAQQFTFLQFLLGLLSYLMAHVFETWIYFRRNVALVLCVPLSVFVLAIIYYVVTIVDQLVLPDDKAVFGHVTAWSRYENLNDLDAEAFRHAPGTSRPPRSARVQ</sequence>
<feature type="region of interest" description="Disordered" evidence="1">
    <location>
        <begin position="343"/>
        <end position="362"/>
    </location>
</feature>
<reference evidence="4 5" key="1">
    <citation type="submission" date="2024-02" db="EMBL/GenBank/DDBJ databases">
        <authorList>
            <person name="Chen Y."/>
            <person name="Shah S."/>
            <person name="Dougan E. K."/>
            <person name="Thang M."/>
            <person name="Chan C."/>
        </authorList>
    </citation>
    <scope>NUCLEOTIDE SEQUENCE [LARGE SCALE GENOMIC DNA]</scope>
</reference>
<feature type="compositionally biased region" description="Basic and acidic residues" evidence="1">
    <location>
        <begin position="346"/>
        <end position="356"/>
    </location>
</feature>
<feature type="transmembrane region" description="Helical" evidence="2">
    <location>
        <begin position="594"/>
        <end position="620"/>
    </location>
</feature>
<feature type="non-terminal residue" evidence="4">
    <location>
        <position position="1"/>
    </location>
</feature>
<dbReference type="Proteomes" id="UP001642484">
    <property type="component" value="Unassembled WGS sequence"/>
</dbReference>
<feature type="transmembrane region" description="Helical" evidence="2">
    <location>
        <begin position="649"/>
        <end position="669"/>
    </location>
</feature>
<keyword evidence="2" id="KW-1133">Transmembrane helix</keyword>
<evidence type="ECO:0000313" key="5">
    <source>
        <dbReference type="Proteomes" id="UP001642484"/>
    </source>
</evidence>
<dbReference type="Gene3D" id="3.40.50.300">
    <property type="entry name" value="P-loop containing nucleotide triphosphate hydrolases"/>
    <property type="match status" value="2"/>
</dbReference>
<dbReference type="InterPro" id="IPR027417">
    <property type="entry name" value="P-loop_NTPase"/>
</dbReference>
<organism evidence="4 5">
    <name type="scientific">Durusdinium trenchii</name>
    <dbReference type="NCBI Taxonomy" id="1381693"/>
    <lineage>
        <taxon>Eukaryota</taxon>
        <taxon>Sar</taxon>
        <taxon>Alveolata</taxon>
        <taxon>Dinophyceae</taxon>
        <taxon>Suessiales</taxon>
        <taxon>Symbiodiniaceae</taxon>
        <taxon>Durusdinium</taxon>
    </lineage>
</organism>
<dbReference type="PROSITE" id="PS51194">
    <property type="entry name" value="HELICASE_CTER"/>
    <property type="match status" value="1"/>
</dbReference>
<evidence type="ECO:0000313" key="4">
    <source>
        <dbReference type="EMBL" id="CAK9000223.1"/>
    </source>
</evidence>
<evidence type="ECO:0000256" key="1">
    <source>
        <dbReference type="SAM" id="MobiDB-lite"/>
    </source>
</evidence>
<keyword evidence="2" id="KW-0812">Transmembrane</keyword>
<comment type="caution">
    <text evidence="4">The sequence shown here is derived from an EMBL/GenBank/DDBJ whole genome shotgun (WGS) entry which is preliminary data.</text>
</comment>
<dbReference type="PANTHER" id="PTHR18934">
    <property type="entry name" value="ATP-DEPENDENT RNA HELICASE"/>
    <property type="match status" value="1"/>
</dbReference>
<dbReference type="CDD" id="cd18791">
    <property type="entry name" value="SF2_C_RHA"/>
    <property type="match status" value="1"/>
</dbReference>
<dbReference type="Pfam" id="PF00271">
    <property type="entry name" value="Helicase_C"/>
    <property type="match status" value="1"/>
</dbReference>
<name>A0ABP0ID44_9DINO</name>
<dbReference type="PANTHER" id="PTHR18934:SF213">
    <property type="entry name" value="3'-5' RNA HELICASE YTHDC2"/>
    <property type="match status" value="1"/>
</dbReference>
<evidence type="ECO:0000259" key="3">
    <source>
        <dbReference type="PROSITE" id="PS51194"/>
    </source>
</evidence>
<feature type="domain" description="Helicase C-terminal" evidence="3">
    <location>
        <begin position="149"/>
        <end position="331"/>
    </location>
</feature>
<protein>
    <recommendedName>
        <fullName evidence="3">Helicase C-terminal domain-containing protein</fullName>
    </recommendedName>
</protein>
<dbReference type="SUPFAM" id="SSF52540">
    <property type="entry name" value="P-loop containing nucleoside triphosphate hydrolases"/>
    <property type="match status" value="1"/>
</dbReference>
<evidence type="ECO:0000256" key="2">
    <source>
        <dbReference type="SAM" id="Phobius"/>
    </source>
</evidence>
<feature type="compositionally biased region" description="Basic and acidic residues" evidence="1">
    <location>
        <begin position="380"/>
        <end position="393"/>
    </location>
</feature>
<feature type="transmembrane region" description="Helical" evidence="2">
    <location>
        <begin position="675"/>
        <end position="695"/>
    </location>
</feature>
<proteinExistence type="predicted"/>
<keyword evidence="5" id="KW-1185">Reference proteome</keyword>
<gene>
    <name evidence="4" type="ORF">CCMP2556_LOCUS5986</name>
</gene>
<dbReference type="EMBL" id="CAXAMN010002558">
    <property type="protein sequence ID" value="CAK9000223.1"/>
    <property type="molecule type" value="Genomic_DNA"/>
</dbReference>
<accession>A0ABP0ID44</accession>
<dbReference type="InterPro" id="IPR001650">
    <property type="entry name" value="Helicase_C-like"/>
</dbReference>
<feature type="region of interest" description="Disordered" evidence="1">
    <location>
        <begin position="374"/>
        <end position="398"/>
    </location>
</feature>
<keyword evidence="2" id="KW-0472">Membrane</keyword>
<dbReference type="SMART" id="SM00490">
    <property type="entry name" value="HELICc"/>
    <property type="match status" value="1"/>
</dbReference>